<dbReference type="EMBL" id="MH522766">
    <property type="protein sequence ID" value="AYN77764.1"/>
    <property type="molecule type" value="Genomic_DNA"/>
</dbReference>
<feature type="binding site" evidence="11">
    <location>
        <position position="167"/>
    </location>
    <ligand>
        <name>Mg(2+)</name>
        <dbReference type="ChEBI" id="CHEBI:18420"/>
        <label>1</label>
    </ligand>
</feature>
<keyword evidence="6" id="KW-0378">Hydrolase</keyword>
<comment type="cofactor">
    <cofactor evidence="1">
        <name>Mn(2+)</name>
        <dbReference type="ChEBI" id="CHEBI:29035"/>
    </cofactor>
</comment>
<evidence type="ECO:0000256" key="4">
    <source>
        <dbReference type="ARBA" id="ARBA00022723"/>
    </source>
</evidence>
<feature type="binding site" evidence="11">
    <location>
        <position position="14"/>
    </location>
    <ligand>
        <name>Mg(2+)</name>
        <dbReference type="ChEBI" id="CHEBI:18420"/>
        <label>1</label>
    </ligand>
</feature>
<feature type="binding site" evidence="11">
    <location>
        <position position="165"/>
    </location>
    <ligand>
        <name>Mg(2+)</name>
        <dbReference type="ChEBI" id="CHEBI:18420"/>
        <label>1</label>
    </ligand>
</feature>
<evidence type="ECO:0000256" key="11">
    <source>
        <dbReference type="PIRSR" id="PIRSR604808-2"/>
    </source>
</evidence>
<gene>
    <name evidence="16" type="primary">APN2</name>
</gene>
<dbReference type="PROSITE" id="PS51435">
    <property type="entry name" value="AP_NUCLEASE_F1_4"/>
    <property type="match status" value="1"/>
</dbReference>
<feature type="site" description="Transition state stabilizer" evidence="12">
    <location>
        <position position="167"/>
    </location>
</feature>
<dbReference type="InterPro" id="IPR020848">
    <property type="entry name" value="AP_endonuclease_F1_CS"/>
</dbReference>
<evidence type="ECO:0000259" key="15">
    <source>
        <dbReference type="PROSITE" id="PS51999"/>
    </source>
</evidence>
<feature type="site" description="Important for catalytic activity" evidence="12">
    <location>
        <position position="257"/>
    </location>
</feature>
<feature type="active site" description="Proton donor/acceptor" evidence="10">
    <location>
        <position position="165"/>
    </location>
</feature>
<feature type="binding site" evidence="11">
    <location>
        <position position="282"/>
    </location>
    <ligand>
        <name>Mg(2+)</name>
        <dbReference type="ChEBI" id="CHEBI:18420"/>
        <label>1</label>
    </ligand>
</feature>
<dbReference type="PROSITE" id="PS51999">
    <property type="entry name" value="ZF_GRF"/>
    <property type="match status" value="1"/>
</dbReference>
<evidence type="ECO:0000313" key="16">
    <source>
        <dbReference type="EMBL" id="AYN77764.1"/>
    </source>
</evidence>
<feature type="compositionally biased region" description="Low complexity" evidence="14">
    <location>
        <begin position="382"/>
        <end position="404"/>
    </location>
</feature>
<evidence type="ECO:0000256" key="2">
    <source>
        <dbReference type="ARBA" id="ARBA00007092"/>
    </source>
</evidence>
<dbReference type="InterPro" id="IPR005135">
    <property type="entry name" value="Endo/exonuclease/phosphatase"/>
</dbReference>
<feature type="active site" description="Proton acceptor" evidence="10">
    <location>
        <position position="283"/>
    </location>
</feature>
<feature type="site" description="Important for catalytic activity" evidence="12">
    <location>
        <position position="283"/>
    </location>
</feature>
<feature type="region of interest" description="Disordered" evidence="14">
    <location>
        <begin position="429"/>
        <end position="467"/>
    </location>
</feature>
<evidence type="ECO:0000256" key="1">
    <source>
        <dbReference type="ARBA" id="ARBA00001936"/>
    </source>
</evidence>
<name>A0A3G2LVX7_9PEZI</name>
<organism evidence="16">
    <name type="scientific">Berkeleyomyces basicola</name>
    <dbReference type="NCBI Taxonomy" id="124036"/>
    <lineage>
        <taxon>Eukaryota</taxon>
        <taxon>Fungi</taxon>
        <taxon>Dikarya</taxon>
        <taxon>Ascomycota</taxon>
        <taxon>Pezizomycotina</taxon>
        <taxon>Sordariomycetes</taxon>
        <taxon>Hypocreomycetidae</taxon>
        <taxon>Microascales</taxon>
        <taxon>Ceratocystidaceae</taxon>
        <taxon>Berkeleyomyces</taxon>
    </lineage>
</organism>
<dbReference type="GO" id="GO:0005634">
    <property type="term" value="C:nucleus"/>
    <property type="evidence" value="ECO:0007669"/>
    <property type="project" value="TreeGrafter"/>
</dbReference>
<dbReference type="GO" id="GO:0008081">
    <property type="term" value="F:phosphoric diester hydrolase activity"/>
    <property type="evidence" value="ECO:0007669"/>
    <property type="project" value="TreeGrafter"/>
</dbReference>
<accession>A0A3G2LVX7</accession>
<dbReference type="GO" id="GO:0003906">
    <property type="term" value="F:DNA-(apurinic or apyrimidinic site) endonuclease activity"/>
    <property type="evidence" value="ECO:0007669"/>
    <property type="project" value="TreeGrafter"/>
</dbReference>
<dbReference type="SUPFAM" id="SSF56219">
    <property type="entry name" value="DNase I-like"/>
    <property type="match status" value="1"/>
</dbReference>
<feature type="domain" description="GRF-type" evidence="15">
    <location>
        <begin position="565"/>
        <end position="617"/>
    </location>
</feature>
<comment type="similarity">
    <text evidence="2">Belongs to the DNA repair enzymes AP/ExoA family.</text>
</comment>
<dbReference type="GO" id="GO:0008270">
    <property type="term" value="F:zinc ion binding"/>
    <property type="evidence" value="ECO:0007669"/>
    <property type="project" value="UniProtKB-KW"/>
</dbReference>
<evidence type="ECO:0000256" key="3">
    <source>
        <dbReference type="ARBA" id="ARBA00013541"/>
    </source>
</evidence>
<evidence type="ECO:0000256" key="8">
    <source>
        <dbReference type="ARBA" id="ARBA00022842"/>
    </source>
</evidence>
<keyword evidence="9" id="KW-0539">Nucleus</keyword>
<keyword evidence="16" id="KW-0255">Endonuclease</keyword>
<feature type="region of interest" description="Disordered" evidence="14">
    <location>
        <begin position="350"/>
        <end position="411"/>
    </location>
</feature>
<evidence type="ECO:0000256" key="12">
    <source>
        <dbReference type="PIRSR" id="PIRSR604808-3"/>
    </source>
</evidence>
<keyword evidence="8 11" id="KW-0460">Magnesium</keyword>
<dbReference type="PANTHER" id="PTHR22748:SF4">
    <property type="entry name" value="DNA-(APURINIC OR APYRIMIDINIC SITE) ENDONUCLEASE 2"/>
    <property type="match status" value="1"/>
</dbReference>
<evidence type="ECO:0000256" key="13">
    <source>
        <dbReference type="PROSITE-ProRule" id="PRU01343"/>
    </source>
</evidence>
<dbReference type="GO" id="GO:0003677">
    <property type="term" value="F:DNA binding"/>
    <property type="evidence" value="ECO:0007669"/>
    <property type="project" value="InterPro"/>
</dbReference>
<dbReference type="GO" id="GO:0006284">
    <property type="term" value="P:base-excision repair"/>
    <property type="evidence" value="ECO:0007669"/>
    <property type="project" value="TreeGrafter"/>
</dbReference>
<dbReference type="InterPro" id="IPR036691">
    <property type="entry name" value="Endo/exonu/phosph_ase_sf"/>
</dbReference>
<reference evidence="16" key="1">
    <citation type="journal article" date="2018" name="Fungal Biol.">
        <title>Heterothallism revealed in the root rot fungi Berkeleyomyces basicola and B. rouxiae.</title>
        <authorList>
            <person name="Nel W.J."/>
            <person name="Duong T.A."/>
            <person name="Wingfield M.J."/>
            <person name="Wingfield B.D."/>
            <person name="Hammerbacher A."/>
            <person name="de Beer Z.W."/>
        </authorList>
    </citation>
    <scope>NUCLEOTIDE SEQUENCE</scope>
</reference>
<protein>
    <recommendedName>
        <fullName evidence="3">DNA-(apurinic or apyrimidinic site) endonuclease 2</fullName>
    </recommendedName>
</protein>
<dbReference type="InterPro" id="IPR010666">
    <property type="entry name" value="Znf_GRF"/>
</dbReference>
<dbReference type="GO" id="GO:0008311">
    <property type="term" value="F:double-stranded DNA 3'-5' DNA exonuclease activity"/>
    <property type="evidence" value="ECO:0007669"/>
    <property type="project" value="TreeGrafter"/>
</dbReference>
<dbReference type="PROSITE" id="PS00728">
    <property type="entry name" value="AP_NUCLEASE_F1_3"/>
    <property type="match status" value="1"/>
</dbReference>
<evidence type="ECO:0000256" key="10">
    <source>
        <dbReference type="PIRSR" id="PIRSR604808-1"/>
    </source>
</evidence>
<keyword evidence="16" id="KW-0540">Nuclease</keyword>
<dbReference type="Gene3D" id="3.60.10.10">
    <property type="entry name" value="Endonuclease/exonuclease/phosphatase"/>
    <property type="match status" value="1"/>
</dbReference>
<keyword evidence="5 13" id="KW-0863">Zinc-finger</keyword>
<dbReference type="AlphaFoldDB" id="A0A3G2LVX7"/>
<comment type="cofactor">
    <cofactor evidence="11">
        <name>Mg(2+)</name>
        <dbReference type="ChEBI" id="CHEBI:18420"/>
    </cofactor>
    <cofactor evidence="11">
        <name>Mn(2+)</name>
        <dbReference type="ChEBI" id="CHEBI:29035"/>
    </cofactor>
    <text evidence="11">Probably binds two magnesium or manganese ions per subunit.</text>
</comment>
<evidence type="ECO:0000256" key="14">
    <source>
        <dbReference type="SAM" id="MobiDB-lite"/>
    </source>
</evidence>
<keyword evidence="4 11" id="KW-0479">Metal-binding</keyword>
<sequence length="622" mass="68417">MFSILESDIVVLQECKIQRKDLTDDMVLVPGWDAYFSLPKHKKGYSGVAIYTRNATCSPIRAEEGITGVLSPPGSSVRYRDLAELQQIGGYPLPDQLLGGFDEATLDAEGRCVILEFPAFVLLGVYSPASCDQTRADFRKAFFHALDVRVRNLAALGKQVVLTGDLNVTRDIRDSCGIVSALAKADIKVDEYMNGDLRRIFNQQVFDGEVFGSREEGRSEPVLWDLCRDFHPDRSGMYTCWDTRRNTRPANNGSRIDYVLCSSGLRKWVVKADIQPGLMGSDHCPVYAEFADTVVQEDQEQHLLDLMAPPGTFCQGIRAKPWSTADCLAQSARLLPEFSGRMSIKNMFARHSKPSQTLAAQTTKSQNKGDTRQTLAHPDTPPNKTTPTQPQEDQQQSQNQNKQSRSPTSSFSEITILPQKYTQNLPLSAAAKRPAAAPPPAQLRETKKTRTVSATKKGSGAAGPKQSKLSGFFQVRTKGGTACSQSQTNEAADAGSEQTVVATVTEAPARPLLPEPASTRTGTIDNRAVSAPAVNLDSNNERVYDPIEAKELWSGLLGSRQVPLCEHKEACISLRTKKPGMNCGRSFFMCARPLGPSGEKEKDTEWRCGTFIWSSEWSRSLK</sequence>
<proteinExistence type="inferred from homology"/>
<feature type="compositionally biased region" description="Polar residues" evidence="14">
    <location>
        <begin position="354"/>
        <end position="374"/>
    </location>
</feature>
<dbReference type="FunFam" id="3.60.10.10:FF:000079">
    <property type="entry name" value="DNA-(apurinic or apyrimidinic site) lyase"/>
    <property type="match status" value="1"/>
</dbReference>
<dbReference type="PANTHER" id="PTHR22748">
    <property type="entry name" value="AP ENDONUCLEASE"/>
    <property type="match status" value="1"/>
</dbReference>
<feature type="binding site" evidence="11">
    <location>
        <position position="283"/>
    </location>
    <ligand>
        <name>Mg(2+)</name>
        <dbReference type="ChEBI" id="CHEBI:18420"/>
        <label>1</label>
    </ligand>
</feature>
<feature type="active site" evidence="10">
    <location>
        <position position="126"/>
    </location>
</feature>
<evidence type="ECO:0000256" key="5">
    <source>
        <dbReference type="ARBA" id="ARBA00022771"/>
    </source>
</evidence>
<keyword evidence="7" id="KW-0862">Zinc</keyword>
<evidence type="ECO:0000256" key="9">
    <source>
        <dbReference type="ARBA" id="ARBA00023242"/>
    </source>
</evidence>
<dbReference type="Pfam" id="PF03372">
    <property type="entry name" value="Exo_endo_phos"/>
    <property type="match status" value="1"/>
</dbReference>
<evidence type="ECO:0000256" key="6">
    <source>
        <dbReference type="ARBA" id="ARBA00022801"/>
    </source>
</evidence>
<evidence type="ECO:0000256" key="7">
    <source>
        <dbReference type="ARBA" id="ARBA00022833"/>
    </source>
</evidence>
<dbReference type="InterPro" id="IPR004808">
    <property type="entry name" value="AP_endonuc_1"/>
</dbReference>
<keyword evidence="11" id="KW-0464">Manganese</keyword>